<evidence type="ECO:0000313" key="13">
    <source>
        <dbReference type="Proteomes" id="UP000700212"/>
    </source>
</evidence>
<dbReference type="SUPFAM" id="SSF56645">
    <property type="entry name" value="Acyl-CoA dehydrogenase NM domain-like"/>
    <property type="match status" value="1"/>
</dbReference>
<reference evidence="12" key="1">
    <citation type="journal article" date="2021" name="PeerJ">
        <title>Extensive microbial diversity within the chicken gut microbiome revealed by metagenomics and culture.</title>
        <authorList>
            <person name="Gilroy R."/>
            <person name="Ravi A."/>
            <person name="Getino M."/>
            <person name="Pursley I."/>
            <person name="Horton D.L."/>
            <person name="Alikhan N.F."/>
            <person name="Baker D."/>
            <person name="Gharbi K."/>
            <person name="Hall N."/>
            <person name="Watson M."/>
            <person name="Adriaenssens E.M."/>
            <person name="Foster-Nyarko E."/>
            <person name="Jarju S."/>
            <person name="Secka A."/>
            <person name="Antonio M."/>
            <person name="Oren A."/>
            <person name="Chaudhuri R.R."/>
            <person name="La Ragione R."/>
            <person name="Hildebrand F."/>
            <person name="Pallen M.J."/>
        </authorList>
    </citation>
    <scope>NUCLEOTIDE SEQUENCE</scope>
    <source>
        <strain evidence="12">CHK160-4876</strain>
    </source>
</reference>
<dbReference type="Gene3D" id="1.20.140.10">
    <property type="entry name" value="Butyryl-CoA Dehydrogenase, subunit A, domain 3"/>
    <property type="match status" value="1"/>
</dbReference>
<dbReference type="PIRSF" id="PIRSF016578">
    <property type="entry name" value="HsaA"/>
    <property type="match status" value="1"/>
</dbReference>
<dbReference type="OrthoDB" id="9802447at2"/>
<evidence type="ECO:0000259" key="9">
    <source>
        <dbReference type="Pfam" id="PF00441"/>
    </source>
</evidence>
<evidence type="ECO:0000259" key="10">
    <source>
        <dbReference type="Pfam" id="PF02770"/>
    </source>
</evidence>
<dbReference type="CDD" id="cd01158">
    <property type="entry name" value="SCAD_SBCAD"/>
    <property type="match status" value="1"/>
</dbReference>
<evidence type="ECO:0000256" key="2">
    <source>
        <dbReference type="ARBA" id="ARBA00009347"/>
    </source>
</evidence>
<dbReference type="InterPro" id="IPR006091">
    <property type="entry name" value="Acyl-CoA_Oxase/DH_mid-dom"/>
</dbReference>
<dbReference type="PANTHER" id="PTHR43884:SF41">
    <property type="entry name" value="ACYL-COA DEHYDROGENASE"/>
    <property type="match status" value="1"/>
</dbReference>
<dbReference type="AlphaFoldDB" id="A0A921NCU6"/>
<dbReference type="PANTHER" id="PTHR43884">
    <property type="entry name" value="ACYL-COA DEHYDROGENASE"/>
    <property type="match status" value="1"/>
</dbReference>
<dbReference type="FunFam" id="2.40.110.10:FF:000001">
    <property type="entry name" value="Acyl-CoA dehydrogenase, mitochondrial"/>
    <property type="match status" value="1"/>
</dbReference>
<dbReference type="Pfam" id="PF02771">
    <property type="entry name" value="Acyl-CoA_dh_N"/>
    <property type="match status" value="1"/>
</dbReference>
<dbReference type="GO" id="GO:0050660">
    <property type="term" value="F:flavin adenine dinucleotide binding"/>
    <property type="evidence" value="ECO:0007669"/>
    <property type="project" value="InterPro"/>
</dbReference>
<dbReference type="SUPFAM" id="SSF47203">
    <property type="entry name" value="Acyl-CoA dehydrogenase C-terminal domain-like"/>
    <property type="match status" value="1"/>
</dbReference>
<gene>
    <name evidence="12" type="ORF">K8V30_09120</name>
</gene>
<comment type="caution">
    <text evidence="12">The sequence shown here is derived from an EMBL/GenBank/DDBJ whole genome shotgun (WGS) entry which is preliminary data.</text>
</comment>
<dbReference type="InterPro" id="IPR036250">
    <property type="entry name" value="AcylCo_DH-like_C"/>
</dbReference>
<dbReference type="RefSeq" id="WP_108306057.1">
    <property type="nucleotide sequence ID" value="NZ_QAFW01000003.1"/>
</dbReference>
<feature type="domain" description="Acyl-CoA oxidase/dehydrogenase middle" evidence="10">
    <location>
        <begin position="122"/>
        <end position="217"/>
    </location>
</feature>
<dbReference type="PROSITE" id="PS00073">
    <property type="entry name" value="ACYL_COA_DH_2"/>
    <property type="match status" value="1"/>
</dbReference>
<dbReference type="InterPro" id="IPR009075">
    <property type="entry name" value="AcylCo_DH/oxidase_C"/>
</dbReference>
<protein>
    <recommendedName>
        <fullName evidence="7">Acyl-CoA dehydrogenase</fullName>
    </recommendedName>
</protein>
<organism evidence="12 13">
    <name type="scientific">Metalysinibacillus jejuensis</name>
    <dbReference type="NCBI Taxonomy" id="914327"/>
    <lineage>
        <taxon>Bacteria</taxon>
        <taxon>Bacillati</taxon>
        <taxon>Bacillota</taxon>
        <taxon>Bacilli</taxon>
        <taxon>Bacillales</taxon>
        <taxon>Caryophanaceae</taxon>
        <taxon>Metalysinibacillus</taxon>
    </lineage>
</organism>
<dbReference type="FunFam" id="1.20.140.10:FF:000004">
    <property type="entry name" value="Acyl-CoA dehydrogenase FadE25"/>
    <property type="match status" value="1"/>
</dbReference>
<comment type="cofactor">
    <cofactor evidence="1 8">
        <name>FAD</name>
        <dbReference type="ChEBI" id="CHEBI:57692"/>
    </cofactor>
</comment>
<keyword evidence="3 8" id="KW-0285">Flavoprotein</keyword>
<dbReference type="FunFam" id="1.10.540.10:FF:000002">
    <property type="entry name" value="Acyl-CoA dehydrogenase FadE19"/>
    <property type="match status" value="1"/>
</dbReference>
<evidence type="ECO:0000256" key="8">
    <source>
        <dbReference type="RuleBase" id="RU362125"/>
    </source>
</evidence>
<dbReference type="Gene3D" id="1.10.540.10">
    <property type="entry name" value="Acyl-CoA dehydrogenase/oxidase, N-terminal domain"/>
    <property type="match status" value="1"/>
</dbReference>
<dbReference type="InterPro" id="IPR037069">
    <property type="entry name" value="AcylCoA_DH/ox_N_sf"/>
</dbReference>
<dbReference type="Pfam" id="PF02770">
    <property type="entry name" value="Acyl-CoA_dh_M"/>
    <property type="match status" value="1"/>
</dbReference>
<feature type="domain" description="Acyl-CoA dehydrogenase/oxidase C-terminal" evidence="9">
    <location>
        <begin position="229"/>
        <end position="376"/>
    </location>
</feature>
<comment type="catalytic activity">
    <reaction evidence="6">
        <text>a 2,3-saturated acyl-CoA + A = a 2,3-dehydroacyl-CoA + AH2</text>
        <dbReference type="Rhea" id="RHEA:48608"/>
        <dbReference type="ChEBI" id="CHEBI:13193"/>
        <dbReference type="ChEBI" id="CHEBI:17499"/>
        <dbReference type="ChEBI" id="CHEBI:60015"/>
        <dbReference type="ChEBI" id="CHEBI:65111"/>
    </reaction>
</comment>
<dbReference type="EMBL" id="DYTV01000122">
    <property type="protein sequence ID" value="HJH11827.1"/>
    <property type="molecule type" value="Genomic_DNA"/>
</dbReference>
<dbReference type="Proteomes" id="UP000700212">
    <property type="component" value="Unassembled WGS sequence"/>
</dbReference>
<evidence type="ECO:0000256" key="5">
    <source>
        <dbReference type="ARBA" id="ARBA00023002"/>
    </source>
</evidence>
<keyword evidence="4 8" id="KW-0274">FAD</keyword>
<evidence type="ECO:0000256" key="1">
    <source>
        <dbReference type="ARBA" id="ARBA00001974"/>
    </source>
</evidence>
<feature type="domain" description="Acyl-CoA dehydrogenase/oxidase N-terminal" evidence="11">
    <location>
        <begin position="6"/>
        <end position="118"/>
    </location>
</feature>
<accession>A0A921NCU6</accession>
<sequence length="379" mass="41134">MNFQLSEEHEMLRKMVRDFALEQVAPTAAERDENETFDMNIFKQMAELGLTGIPWPEEYGGAGMDYLAYVITIEELSRVCASTGVVLSAHTSLAGWPIYKYGNEEQKQKYLRPMAEGKKVGAYGLTEPGSGSDAGGMKTTAKLDGDAYVLNGSKIFITNGGIADTYVVFAVTDPTSKHSGTSAFIVEADTPGFSVGKKEQKLGIRSSPTTEIMFDNCRVPKENLLGKEGEGFIIAMKTLDGGRNGIAAQAVGIAQGALDAAVGYAKERVQFGKPIAAQQGVSFKLADMATQTEASRLLTYQAAWLESNDLPYGKASAMAKLLAGDTAMKVTTEAVQVYGGYGYTKDYPVERYMRDAKITQIYEGTQEIQRLVISRMLTK</sequence>
<dbReference type="InterPro" id="IPR046373">
    <property type="entry name" value="Acyl-CoA_Oxase/DH_mid-dom_sf"/>
</dbReference>
<proteinExistence type="inferred from homology"/>
<evidence type="ECO:0000256" key="6">
    <source>
        <dbReference type="ARBA" id="ARBA00052546"/>
    </source>
</evidence>
<name>A0A921NCU6_9BACL</name>
<dbReference type="InterPro" id="IPR009100">
    <property type="entry name" value="AcylCoA_DH/oxidase_NM_dom_sf"/>
</dbReference>
<comment type="similarity">
    <text evidence="2 8">Belongs to the acyl-CoA dehydrogenase family.</text>
</comment>
<dbReference type="InterPro" id="IPR006089">
    <property type="entry name" value="Acyl-CoA_DH_CS"/>
</dbReference>
<reference evidence="12" key="2">
    <citation type="submission" date="2021-09" db="EMBL/GenBank/DDBJ databases">
        <authorList>
            <person name="Gilroy R."/>
        </authorList>
    </citation>
    <scope>NUCLEOTIDE SEQUENCE</scope>
    <source>
        <strain evidence="12">CHK160-4876</strain>
    </source>
</reference>
<dbReference type="Gene3D" id="2.40.110.10">
    <property type="entry name" value="Butyryl-CoA Dehydrogenase, subunit A, domain 2"/>
    <property type="match status" value="1"/>
</dbReference>
<dbReference type="GO" id="GO:0003995">
    <property type="term" value="F:acyl-CoA dehydrogenase activity"/>
    <property type="evidence" value="ECO:0007669"/>
    <property type="project" value="InterPro"/>
</dbReference>
<evidence type="ECO:0000313" key="12">
    <source>
        <dbReference type="EMBL" id="HJH11827.1"/>
    </source>
</evidence>
<evidence type="ECO:0000256" key="4">
    <source>
        <dbReference type="ARBA" id="ARBA00022827"/>
    </source>
</evidence>
<evidence type="ECO:0000256" key="3">
    <source>
        <dbReference type="ARBA" id="ARBA00022630"/>
    </source>
</evidence>
<keyword evidence="5 8" id="KW-0560">Oxidoreductase</keyword>
<dbReference type="Pfam" id="PF00441">
    <property type="entry name" value="Acyl-CoA_dh_1"/>
    <property type="match status" value="1"/>
</dbReference>
<evidence type="ECO:0000256" key="7">
    <source>
        <dbReference type="ARBA" id="ARBA00067585"/>
    </source>
</evidence>
<evidence type="ECO:0000259" key="11">
    <source>
        <dbReference type="Pfam" id="PF02771"/>
    </source>
</evidence>
<dbReference type="InterPro" id="IPR013786">
    <property type="entry name" value="AcylCoA_DH/ox_N"/>
</dbReference>
<dbReference type="PROSITE" id="PS00072">
    <property type="entry name" value="ACYL_COA_DH_1"/>
    <property type="match status" value="1"/>
</dbReference>